<evidence type="ECO:0008006" key="3">
    <source>
        <dbReference type="Google" id="ProtNLM"/>
    </source>
</evidence>
<gene>
    <name evidence="1" type="ORF">KYN89_10755</name>
</gene>
<sequence length="126" mass="13760">MIRAALAIGLAAVLGGCSEPIETRDIPGVYTGTLGEGATYRLEMGEDMRYRFCRAEDADCTPPEDRGAYQVVRLGSTSIVRFSLLCAPFGGDCRNYEADARLRRPGSVEIAFVDEAGKEHVFVKQH</sequence>
<name>A0ABS7PEM6_9SPHN</name>
<keyword evidence="2" id="KW-1185">Reference proteome</keyword>
<proteinExistence type="predicted"/>
<dbReference type="Proteomes" id="UP000759298">
    <property type="component" value="Unassembled WGS sequence"/>
</dbReference>
<accession>A0ABS7PEM6</accession>
<comment type="caution">
    <text evidence="1">The sequence shown here is derived from an EMBL/GenBank/DDBJ whole genome shotgun (WGS) entry which is preliminary data.</text>
</comment>
<evidence type="ECO:0000313" key="2">
    <source>
        <dbReference type="Proteomes" id="UP000759298"/>
    </source>
</evidence>
<organism evidence="1 2">
    <name type="scientific">Alteriqipengyuania abyssalis</name>
    <dbReference type="NCBI Taxonomy" id="2860200"/>
    <lineage>
        <taxon>Bacteria</taxon>
        <taxon>Pseudomonadati</taxon>
        <taxon>Pseudomonadota</taxon>
        <taxon>Alphaproteobacteria</taxon>
        <taxon>Sphingomonadales</taxon>
        <taxon>Erythrobacteraceae</taxon>
        <taxon>Alteriqipengyuania</taxon>
    </lineage>
</organism>
<dbReference type="EMBL" id="JAHWXP010000003">
    <property type="protein sequence ID" value="MBY8337531.1"/>
    <property type="molecule type" value="Genomic_DNA"/>
</dbReference>
<evidence type="ECO:0000313" key="1">
    <source>
        <dbReference type="EMBL" id="MBY8337531.1"/>
    </source>
</evidence>
<protein>
    <recommendedName>
        <fullName evidence="3">Lipoprotein</fullName>
    </recommendedName>
</protein>
<dbReference type="PROSITE" id="PS51257">
    <property type="entry name" value="PROKAR_LIPOPROTEIN"/>
    <property type="match status" value="1"/>
</dbReference>
<reference evidence="1 2" key="1">
    <citation type="submission" date="2021-07" db="EMBL/GenBank/DDBJ databases">
        <title>Alteriqipengyuania abyssalis NZ-12B nov, sp.nov isolated from deep sea sponge in pacific ocean.</title>
        <authorList>
            <person name="Tareen S."/>
            <person name="Wink J."/>
        </authorList>
    </citation>
    <scope>NUCLEOTIDE SEQUENCE [LARGE SCALE GENOMIC DNA]</scope>
    <source>
        <strain evidence="1 2">NZ-12B</strain>
    </source>
</reference>
<dbReference type="RefSeq" id="WP_222825078.1">
    <property type="nucleotide sequence ID" value="NZ_JAHWXP010000003.1"/>
</dbReference>